<evidence type="ECO:0000256" key="3">
    <source>
        <dbReference type="ARBA" id="ARBA00023002"/>
    </source>
</evidence>
<gene>
    <name evidence="6" type="primary">LOC103065462</name>
</gene>
<evidence type="ECO:0000256" key="1">
    <source>
        <dbReference type="ARBA" id="ARBA00022723"/>
    </source>
</evidence>
<accession>A0A9F2RF35</accession>
<dbReference type="PROSITE" id="PS51393">
    <property type="entry name" value="LIPOXYGENASE_3"/>
    <property type="match status" value="1"/>
</dbReference>
<feature type="domain" description="Lipoxygenase" evidence="4">
    <location>
        <begin position="1"/>
        <end position="114"/>
    </location>
</feature>
<keyword evidence="2" id="KW-0223">Dioxygenase</keyword>
<dbReference type="AlphaFoldDB" id="A0A9F2RF35"/>
<dbReference type="Proteomes" id="UP000695026">
    <property type="component" value="Unplaced"/>
</dbReference>
<evidence type="ECO:0000259" key="4">
    <source>
        <dbReference type="PROSITE" id="PS51393"/>
    </source>
</evidence>
<dbReference type="Gene3D" id="1.20.245.10">
    <property type="entry name" value="Lipoxygenase-1, Domain 5"/>
    <property type="match status" value="1"/>
</dbReference>
<protein>
    <submittedName>
        <fullName evidence="6">Hydroperoxide isomerase ALOXE3-like isoform X1</fullName>
    </submittedName>
</protein>
<dbReference type="InterPro" id="IPR013819">
    <property type="entry name" value="LipOase_C"/>
</dbReference>
<keyword evidence="1" id="KW-0479">Metal-binding</keyword>
<dbReference type="OrthoDB" id="407298at2759"/>
<organism evidence="5 6">
    <name type="scientific">Python bivittatus</name>
    <name type="common">Burmese python</name>
    <name type="synonym">Python molurus bivittatus</name>
    <dbReference type="NCBI Taxonomy" id="176946"/>
    <lineage>
        <taxon>Eukaryota</taxon>
        <taxon>Metazoa</taxon>
        <taxon>Chordata</taxon>
        <taxon>Craniata</taxon>
        <taxon>Vertebrata</taxon>
        <taxon>Euteleostomi</taxon>
        <taxon>Lepidosauria</taxon>
        <taxon>Squamata</taxon>
        <taxon>Bifurcata</taxon>
        <taxon>Unidentata</taxon>
        <taxon>Episquamata</taxon>
        <taxon>Toxicofera</taxon>
        <taxon>Serpentes</taxon>
        <taxon>Henophidia</taxon>
        <taxon>Pythonidae</taxon>
        <taxon>Python</taxon>
    </lineage>
</organism>
<dbReference type="RefSeq" id="XP_007445340.1">
    <property type="nucleotide sequence ID" value="XM_007445278.3"/>
</dbReference>
<reference evidence="6" key="1">
    <citation type="submission" date="2025-08" db="UniProtKB">
        <authorList>
            <consortium name="RefSeq"/>
        </authorList>
    </citation>
    <scope>IDENTIFICATION</scope>
    <source>
        <tissue evidence="6">Liver</tissue>
    </source>
</reference>
<dbReference type="GeneID" id="103065462"/>
<evidence type="ECO:0000313" key="5">
    <source>
        <dbReference type="Proteomes" id="UP000695026"/>
    </source>
</evidence>
<keyword evidence="3" id="KW-0560">Oxidoreductase</keyword>
<dbReference type="KEGG" id="pbi:103065462"/>
<dbReference type="SUPFAM" id="SSF48484">
    <property type="entry name" value="Lipoxigenase"/>
    <property type="match status" value="1"/>
</dbReference>
<dbReference type="GO" id="GO:0016702">
    <property type="term" value="F:oxidoreductase activity, acting on single donors with incorporation of molecular oxygen, incorporation of two atoms of oxygen"/>
    <property type="evidence" value="ECO:0007669"/>
    <property type="project" value="InterPro"/>
</dbReference>
<proteinExistence type="predicted"/>
<sequence>MGAFMPNLPSSMRKPPPQEKAAVTLEEFLDIVPEMNVTSRVLSVLWVLRNEAFDMRPLGYYDEEHFVEEAPQQLIRAFQEQLACISKAIERRNESLTLPYTYLYPPNIENSTTI</sequence>
<dbReference type="PANTHER" id="PTHR11771">
    <property type="entry name" value="LIPOXYGENASE"/>
    <property type="match status" value="1"/>
</dbReference>
<name>A0A9F2RF35_PYTBI</name>
<keyword evidence="5" id="KW-1185">Reference proteome</keyword>
<evidence type="ECO:0000313" key="6">
    <source>
        <dbReference type="RefSeq" id="XP_007445340.1"/>
    </source>
</evidence>
<dbReference type="GO" id="GO:0034440">
    <property type="term" value="P:lipid oxidation"/>
    <property type="evidence" value="ECO:0007669"/>
    <property type="project" value="InterPro"/>
</dbReference>
<dbReference type="InterPro" id="IPR036226">
    <property type="entry name" value="LipOase_C_sf"/>
</dbReference>
<dbReference type="InterPro" id="IPR000907">
    <property type="entry name" value="LipOase"/>
</dbReference>
<dbReference type="GO" id="GO:0046872">
    <property type="term" value="F:metal ion binding"/>
    <property type="evidence" value="ECO:0007669"/>
    <property type="project" value="UniProtKB-KW"/>
</dbReference>
<evidence type="ECO:0000256" key="2">
    <source>
        <dbReference type="ARBA" id="ARBA00022964"/>
    </source>
</evidence>